<evidence type="ECO:0000313" key="4">
    <source>
        <dbReference type="Proteomes" id="UP001500253"/>
    </source>
</evidence>
<dbReference type="InterPro" id="IPR054353">
    <property type="entry name" value="IstA-like_C"/>
</dbReference>
<dbReference type="PANTHER" id="PTHR35004:SF7">
    <property type="entry name" value="INTEGRASE PROTEIN"/>
    <property type="match status" value="1"/>
</dbReference>
<gene>
    <name evidence="3" type="ORF">GCM10010246_77090</name>
</gene>
<dbReference type="Pfam" id="PF22483">
    <property type="entry name" value="Mu-transpos_C_2"/>
    <property type="match status" value="1"/>
</dbReference>
<proteinExistence type="predicted"/>
<sequence>MGGSACEDFMTGVNGRVHRRIPAEEWLRLYPVPEEPFKATFGEIRRVGKDSTISVESVRYSVPHEFVDESVWVRFHGDELIVTAMVAGSAIEVARYFRSTPDSPRIADEHYSDAPRGERTPWATNPAEAQFLAIGPGAARPGWSRPRRLASAGPGRNGRRCRPGEAARERRRRPGSGHRGDGGPLRRGRPAFDPAPSG</sequence>
<feature type="region of interest" description="Disordered" evidence="1">
    <location>
        <begin position="136"/>
        <end position="198"/>
    </location>
</feature>
<feature type="domain" description="Transposase for insertion sequence element IS21-like C-terminal" evidence="2">
    <location>
        <begin position="32"/>
        <end position="101"/>
    </location>
</feature>
<feature type="compositionally biased region" description="Basic and acidic residues" evidence="1">
    <location>
        <begin position="105"/>
        <end position="119"/>
    </location>
</feature>
<organism evidence="3 4">
    <name type="scientific">Streptomyces cuspidosporus</name>
    <dbReference type="NCBI Taxonomy" id="66882"/>
    <lineage>
        <taxon>Bacteria</taxon>
        <taxon>Bacillati</taxon>
        <taxon>Actinomycetota</taxon>
        <taxon>Actinomycetes</taxon>
        <taxon>Kitasatosporales</taxon>
        <taxon>Streptomycetaceae</taxon>
        <taxon>Streptomyces</taxon>
    </lineage>
</organism>
<dbReference type="PANTHER" id="PTHR35004">
    <property type="entry name" value="TRANSPOSASE RV3428C-RELATED"/>
    <property type="match status" value="1"/>
</dbReference>
<evidence type="ECO:0000313" key="3">
    <source>
        <dbReference type="EMBL" id="GAA2371368.1"/>
    </source>
</evidence>
<keyword evidence="4" id="KW-1185">Reference proteome</keyword>
<name>A0ABN3H7B6_9ACTN</name>
<protein>
    <recommendedName>
        <fullName evidence="2">Transposase for insertion sequence element IS21-like C-terminal domain-containing protein</fullName>
    </recommendedName>
</protein>
<dbReference type="EMBL" id="BAAASD010000057">
    <property type="protein sequence ID" value="GAA2371368.1"/>
    <property type="molecule type" value="Genomic_DNA"/>
</dbReference>
<accession>A0ABN3H7B6</accession>
<evidence type="ECO:0000259" key="2">
    <source>
        <dbReference type="Pfam" id="PF22483"/>
    </source>
</evidence>
<comment type="caution">
    <text evidence="3">The sequence shown here is derived from an EMBL/GenBank/DDBJ whole genome shotgun (WGS) entry which is preliminary data.</text>
</comment>
<reference evidence="3 4" key="1">
    <citation type="journal article" date="2019" name="Int. J. Syst. Evol. Microbiol.">
        <title>The Global Catalogue of Microorganisms (GCM) 10K type strain sequencing project: providing services to taxonomists for standard genome sequencing and annotation.</title>
        <authorList>
            <consortium name="The Broad Institute Genomics Platform"/>
            <consortium name="The Broad Institute Genome Sequencing Center for Infectious Disease"/>
            <person name="Wu L."/>
            <person name="Ma J."/>
        </authorList>
    </citation>
    <scope>NUCLEOTIDE SEQUENCE [LARGE SCALE GENOMIC DNA]</scope>
    <source>
        <strain evidence="3 4">JCM 4316</strain>
    </source>
</reference>
<feature type="region of interest" description="Disordered" evidence="1">
    <location>
        <begin position="102"/>
        <end position="122"/>
    </location>
</feature>
<dbReference type="Proteomes" id="UP001500253">
    <property type="component" value="Unassembled WGS sequence"/>
</dbReference>
<evidence type="ECO:0000256" key="1">
    <source>
        <dbReference type="SAM" id="MobiDB-lite"/>
    </source>
</evidence>